<evidence type="ECO:0000256" key="1">
    <source>
        <dbReference type="SAM" id="MobiDB-lite"/>
    </source>
</evidence>
<dbReference type="EMBL" id="CP036426">
    <property type="protein sequence ID" value="QDV38592.1"/>
    <property type="molecule type" value="Genomic_DNA"/>
</dbReference>
<feature type="signal peptide" evidence="2">
    <location>
        <begin position="1"/>
        <end position="19"/>
    </location>
</feature>
<feature type="chain" id="PRO_5022072138" evidence="2">
    <location>
        <begin position="20"/>
        <end position="244"/>
    </location>
</feature>
<evidence type="ECO:0000313" key="3">
    <source>
        <dbReference type="EMBL" id="QDV38592.1"/>
    </source>
</evidence>
<feature type="compositionally biased region" description="Low complexity" evidence="1">
    <location>
        <begin position="23"/>
        <end position="32"/>
    </location>
</feature>
<gene>
    <name evidence="3" type="ORF">ElP_65470</name>
</gene>
<proteinExistence type="predicted"/>
<feature type="region of interest" description="Disordered" evidence="1">
    <location>
        <begin position="213"/>
        <end position="244"/>
    </location>
</feature>
<dbReference type="Proteomes" id="UP000317835">
    <property type="component" value="Chromosome"/>
</dbReference>
<keyword evidence="2" id="KW-0732">Signal</keyword>
<name>A0A518HCK6_9BACT</name>
<dbReference type="OrthoDB" id="9849523at2"/>
<evidence type="ECO:0000256" key="2">
    <source>
        <dbReference type="SAM" id="SignalP"/>
    </source>
</evidence>
<reference evidence="3 4" key="1">
    <citation type="submission" date="2019-02" db="EMBL/GenBank/DDBJ databases">
        <title>Deep-cultivation of Planctomycetes and their phenomic and genomic characterization uncovers novel biology.</title>
        <authorList>
            <person name="Wiegand S."/>
            <person name="Jogler M."/>
            <person name="Boedeker C."/>
            <person name="Pinto D."/>
            <person name="Vollmers J."/>
            <person name="Rivas-Marin E."/>
            <person name="Kohn T."/>
            <person name="Peeters S.H."/>
            <person name="Heuer A."/>
            <person name="Rast P."/>
            <person name="Oberbeckmann S."/>
            <person name="Bunk B."/>
            <person name="Jeske O."/>
            <person name="Meyerdierks A."/>
            <person name="Storesund J.E."/>
            <person name="Kallscheuer N."/>
            <person name="Luecker S."/>
            <person name="Lage O.M."/>
            <person name="Pohl T."/>
            <person name="Merkel B.J."/>
            <person name="Hornburger P."/>
            <person name="Mueller R.-W."/>
            <person name="Bruemmer F."/>
            <person name="Labrenz M."/>
            <person name="Spormann A.M."/>
            <person name="Op den Camp H."/>
            <person name="Overmann J."/>
            <person name="Amann R."/>
            <person name="Jetten M.S.M."/>
            <person name="Mascher T."/>
            <person name="Medema M.H."/>
            <person name="Devos D.P."/>
            <person name="Kaster A.-K."/>
            <person name="Ovreas L."/>
            <person name="Rohde M."/>
            <person name="Galperin M.Y."/>
            <person name="Jogler C."/>
        </authorList>
    </citation>
    <scope>NUCLEOTIDE SEQUENCE [LARGE SCALE GENOMIC DNA]</scope>
    <source>
        <strain evidence="3 4">ElP</strain>
    </source>
</reference>
<accession>A0A518HCK6</accession>
<evidence type="ECO:0000313" key="4">
    <source>
        <dbReference type="Proteomes" id="UP000317835"/>
    </source>
</evidence>
<keyword evidence="4" id="KW-1185">Reference proteome</keyword>
<organism evidence="3 4">
    <name type="scientific">Tautonia plasticadhaerens</name>
    <dbReference type="NCBI Taxonomy" id="2527974"/>
    <lineage>
        <taxon>Bacteria</taxon>
        <taxon>Pseudomonadati</taxon>
        <taxon>Planctomycetota</taxon>
        <taxon>Planctomycetia</taxon>
        <taxon>Isosphaerales</taxon>
        <taxon>Isosphaeraceae</taxon>
        <taxon>Tautonia</taxon>
    </lineage>
</organism>
<feature type="compositionally biased region" description="Low complexity" evidence="1">
    <location>
        <begin position="218"/>
        <end position="244"/>
    </location>
</feature>
<sequence precursor="true">MRRLLFLPLWVLIAGPAAAQGFAPPQSRAAEPAPRPPRVLAGATRPGMPAPAAGSLLNTGVPVPVPLGMVEGALPGSTGVLSARVPTFGAPVTLPPSAALGGTRLYTYTNARGGLESVAYDPGTGATVVYDQTLTYSLQNRRDLGLGGIPRVGASSAAGIINNPSFSLQPGQAVPASGIPLLNQASPSYNYRSNLGTGIAPVVPATPSPFGGTGLGSFGSAPAPGIGGPSSSFGSAPSPSVGVP</sequence>
<dbReference type="AlphaFoldDB" id="A0A518HCK6"/>
<dbReference type="RefSeq" id="WP_145277214.1">
    <property type="nucleotide sequence ID" value="NZ_CP036426.1"/>
</dbReference>
<protein>
    <submittedName>
        <fullName evidence="3">Uncharacterized protein</fullName>
    </submittedName>
</protein>
<feature type="region of interest" description="Disordered" evidence="1">
    <location>
        <begin position="23"/>
        <end position="46"/>
    </location>
</feature>
<dbReference type="KEGG" id="tpla:ElP_65470"/>